<feature type="region of interest" description="Disordered" evidence="1">
    <location>
        <begin position="289"/>
        <end position="348"/>
    </location>
</feature>
<comment type="caution">
    <text evidence="2">The sequence shown here is derived from an EMBL/GenBank/DDBJ whole genome shotgun (WGS) entry which is preliminary data.</text>
</comment>
<protein>
    <submittedName>
        <fullName evidence="2">Uncharacterized protein</fullName>
    </submittedName>
</protein>
<gene>
    <name evidence="2" type="ORF">LTR78_004207</name>
</gene>
<feature type="compositionally biased region" description="Low complexity" evidence="1">
    <location>
        <begin position="310"/>
        <end position="321"/>
    </location>
</feature>
<feature type="region of interest" description="Disordered" evidence="1">
    <location>
        <begin position="478"/>
        <end position="497"/>
    </location>
</feature>
<name>A0AAE1C2S6_9PEZI</name>
<reference evidence="2" key="1">
    <citation type="submission" date="2023-07" db="EMBL/GenBank/DDBJ databases">
        <title>Black Yeasts Isolated from many extreme environments.</title>
        <authorList>
            <person name="Coleine C."/>
            <person name="Stajich J.E."/>
            <person name="Selbmann L."/>
        </authorList>
    </citation>
    <scope>NUCLEOTIDE SEQUENCE</scope>
    <source>
        <strain evidence="2">CCFEE 5485</strain>
    </source>
</reference>
<dbReference type="Proteomes" id="UP001274830">
    <property type="component" value="Unassembled WGS sequence"/>
</dbReference>
<dbReference type="AlphaFoldDB" id="A0AAE1C2S6"/>
<proteinExistence type="predicted"/>
<organism evidence="2 3">
    <name type="scientific">Recurvomyces mirabilis</name>
    <dbReference type="NCBI Taxonomy" id="574656"/>
    <lineage>
        <taxon>Eukaryota</taxon>
        <taxon>Fungi</taxon>
        <taxon>Dikarya</taxon>
        <taxon>Ascomycota</taxon>
        <taxon>Pezizomycotina</taxon>
        <taxon>Dothideomycetes</taxon>
        <taxon>Dothideomycetidae</taxon>
        <taxon>Mycosphaerellales</taxon>
        <taxon>Teratosphaeriaceae</taxon>
        <taxon>Recurvomyces</taxon>
    </lineage>
</organism>
<feature type="region of interest" description="Disordered" evidence="1">
    <location>
        <begin position="16"/>
        <end position="79"/>
    </location>
</feature>
<evidence type="ECO:0000256" key="1">
    <source>
        <dbReference type="SAM" id="MobiDB-lite"/>
    </source>
</evidence>
<feature type="compositionally biased region" description="Polar residues" evidence="1">
    <location>
        <begin position="478"/>
        <end position="487"/>
    </location>
</feature>
<dbReference type="EMBL" id="JAUTXT010000012">
    <property type="protein sequence ID" value="KAK3676015.1"/>
    <property type="molecule type" value="Genomic_DNA"/>
</dbReference>
<feature type="compositionally biased region" description="Polar residues" evidence="1">
    <location>
        <begin position="19"/>
        <end position="37"/>
    </location>
</feature>
<feature type="region of interest" description="Disordered" evidence="1">
    <location>
        <begin position="505"/>
        <end position="533"/>
    </location>
</feature>
<sequence length="577" mass="62252">MVIPNVMVTVASGGVMGSKISSRPSTGEEASQRSPASKQGVDNDLAYDGAKQASATREGSRTPYFDPIDDEAPHVRSPSLTVQSTVDLTHRADSPQQKTPESSLKPATPILASSGDVVSTIEAGLPEIISENAIVLDPANSARQHAEDPHTALRREVWRPGDPDGKETADGHDRKPAFEKRWRFYQSSTGTERVSATNMPPRFVLLDDKAAYEVMSSEIPKARMVKFWPIDFVPNGKIRGKRAHRGRAAVANASAEGDERYYAGELGSKDREPYPFRGAKDYRPINYRSAKPISEASPAPEQASKKRKASSPATATSSTSTIKRKHNNQYTPKELMVKHGGAPSKDAGRARYLPRINTFLRRDPSPDFAKDRSKLYGNIGEQARAAMAMSLKGADVGASRVDSGVRSMGGSGLGDWVGDVGAGLKRVEKDDEVEESLFLEEVEQPTATRDSVSAAGFFIEDDGEDDDTVPRAGSVEAITTATPPSTSHGRRKHAHQPQSFMDQVAATDSPTQQSSQQIVARDADDGDTGIDSGSYATQLEHQLVRAHTQIQLLTAEDGAAQAKILQLEAEIAHLKSG</sequence>
<accession>A0AAE1C2S6</accession>
<keyword evidence="3" id="KW-1185">Reference proteome</keyword>
<feature type="compositionally biased region" description="Polar residues" evidence="1">
    <location>
        <begin position="505"/>
        <end position="518"/>
    </location>
</feature>
<feature type="region of interest" description="Disordered" evidence="1">
    <location>
        <begin position="90"/>
        <end position="109"/>
    </location>
</feature>
<evidence type="ECO:0000313" key="2">
    <source>
        <dbReference type="EMBL" id="KAK3676015.1"/>
    </source>
</evidence>
<evidence type="ECO:0000313" key="3">
    <source>
        <dbReference type="Proteomes" id="UP001274830"/>
    </source>
</evidence>